<dbReference type="GO" id="GO:0005634">
    <property type="term" value="C:nucleus"/>
    <property type="evidence" value="ECO:0007669"/>
    <property type="project" value="UniProtKB-ARBA"/>
</dbReference>
<gene>
    <name evidence="3" type="ORF">SFRICE_035032</name>
</gene>
<dbReference type="AlphaFoldDB" id="A0A2H1WH95"/>
<dbReference type="SUPFAM" id="SSF57959">
    <property type="entry name" value="Leucine zipper domain"/>
    <property type="match status" value="1"/>
</dbReference>
<protein>
    <submittedName>
        <fullName evidence="3">SFRICE_035032</fullName>
    </submittedName>
</protein>
<feature type="compositionally biased region" description="Basic and acidic residues" evidence="1">
    <location>
        <begin position="227"/>
        <end position="236"/>
    </location>
</feature>
<reference evidence="3" key="1">
    <citation type="submission" date="2016-07" db="EMBL/GenBank/DDBJ databases">
        <authorList>
            <person name="Bretaudeau A."/>
        </authorList>
    </citation>
    <scope>NUCLEOTIDE SEQUENCE</scope>
    <source>
        <strain evidence="3">Rice</strain>
        <tissue evidence="3">Whole body</tissue>
    </source>
</reference>
<dbReference type="InterPro" id="IPR046347">
    <property type="entry name" value="bZIP_sf"/>
</dbReference>
<organism evidence="3">
    <name type="scientific">Spodoptera frugiperda</name>
    <name type="common">Fall armyworm</name>
    <dbReference type="NCBI Taxonomy" id="7108"/>
    <lineage>
        <taxon>Eukaryota</taxon>
        <taxon>Metazoa</taxon>
        <taxon>Ecdysozoa</taxon>
        <taxon>Arthropoda</taxon>
        <taxon>Hexapoda</taxon>
        <taxon>Insecta</taxon>
        <taxon>Pterygota</taxon>
        <taxon>Neoptera</taxon>
        <taxon>Endopterygota</taxon>
        <taxon>Lepidoptera</taxon>
        <taxon>Glossata</taxon>
        <taxon>Ditrysia</taxon>
        <taxon>Noctuoidea</taxon>
        <taxon>Noctuidae</taxon>
        <taxon>Amphipyrinae</taxon>
        <taxon>Spodoptera</taxon>
    </lineage>
</organism>
<name>A0A2H1WH95_SPOFR</name>
<accession>A0A2H1WH95</accession>
<dbReference type="EMBL" id="ODYU01008340">
    <property type="protein sequence ID" value="SOQ51844.1"/>
    <property type="molecule type" value="Genomic_DNA"/>
</dbReference>
<feature type="region of interest" description="Disordered" evidence="1">
    <location>
        <begin position="220"/>
        <end position="245"/>
    </location>
</feature>
<sequence>MCAVLGTTLAGITNTMNYPFTKPINHLEPSPLGQLPACIPSTERGQLGPAPVKHCSLVRQELSTVIIRDLHVKQTTAKVLQVIMASFWKPYNSDCEEQEHALDLSRPAVKVKPVSTLQPLSAPPLPISVPEMYPGYIAYPDAGYPEGSYYRASNTPVKYAASTVSPISNDSGHCTEDCDTESLSNDREYQIFEEDAMRAMAAKNGGSLLGHNPRMKRAVQSSQSIDDSYKKQRERNNIAAKASRDRRKLREMKLALQTTYLKKKVAELQARLAAGLCRRCRQRCDC</sequence>
<proteinExistence type="predicted"/>
<dbReference type="Gene3D" id="1.20.5.170">
    <property type="match status" value="1"/>
</dbReference>
<dbReference type="GO" id="GO:0003700">
    <property type="term" value="F:DNA-binding transcription factor activity"/>
    <property type="evidence" value="ECO:0007669"/>
    <property type="project" value="InterPro"/>
</dbReference>
<feature type="domain" description="BZIP" evidence="2">
    <location>
        <begin position="231"/>
        <end position="246"/>
    </location>
</feature>
<evidence type="ECO:0000313" key="3">
    <source>
        <dbReference type="EMBL" id="SOQ51844.1"/>
    </source>
</evidence>
<evidence type="ECO:0000256" key="1">
    <source>
        <dbReference type="SAM" id="MobiDB-lite"/>
    </source>
</evidence>
<dbReference type="InterPro" id="IPR004827">
    <property type="entry name" value="bZIP"/>
</dbReference>
<dbReference type="PROSITE" id="PS00036">
    <property type="entry name" value="BZIP_BASIC"/>
    <property type="match status" value="1"/>
</dbReference>
<dbReference type="Pfam" id="PF07716">
    <property type="entry name" value="bZIP_2"/>
    <property type="match status" value="1"/>
</dbReference>
<evidence type="ECO:0000259" key="2">
    <source>
        <dbReference type="PROSITE" id="PS00036"/>
    </source>
</evidence>